<dbReference type="SUPFAM" id="SSF51445">
    <property type="entry name" value="(Trans)glycosidases"/>
    <property type="match status" value="2"/>
</dbReference>
<evidence type="ECO:0000256" key="1">
    <source>
        <dbReference type="ARBA" id="ARBA00000822"/>
    </source>
</evidence>
<evidence type="ECO:0000256" key="4">
    <source>
        <dbReference type="ARBA" id="ARBA00023024"/>
    </source>
</evidence>
<dbReference type="Gene3D" id="3.20.20.80">
    <property type="entry name" value="Glycosidases"/>
    <property type="match status" value="2"/>
</dbReference>
<dbReference type="PANTHER" id="PTHR31297:SF42">
    <property type="entry name" value="GLYCOSIDE HYDROLASE FAMILY 5 DOMAIN-CONTAINING PROTEIN"/>
    <property type="match status" value="1"/>
</dbReference>
<proteinExistence type="inferred from homology"/>
<feature type="signal peptide" evidence="9">
    <location>
        <begin position="1"/>
        <end position="23"/>
    </location>
</feature>
<feature type="chain" id="PRO_5043463199" description="GH18 domain-containing protein" evidence="9">
    <location>
        <begin position="24"/>
        <end position="746"/>
    </location>
</feature>
<keyword evidence="5" id="KW-0119">Carbohydrate metabolism</keyword>
<evidence type="ECO:0000313" key="12">
    <source>
        <dbReference type="Proteomes" id="UP001383192"/>
    </source>
</evidence>
<evidence type="ECO:0000256" key="9">
    <source>
        <dbReference type="SAM" id="SignalP"/>
    </source>
</evidence>
<comment type="caution">
    <text evidence="11">The sequence shown here is derived from an EMBL/GenBank/DDBJ whole genome shotgun (WGS) entry which is preliminary data.</text>
</comment>
<dbReference type="InterPro" id="IPR017853">
    <property type="entry name" value="GH"/>
</dbReference>
<keyword evidence="4" id="KW-0146">Chitin degradation</keyword>
<dbReference type="PROSITE" id="PS51910">
    <property type="entry name" value="GH18_2"/>
    <property type="match status" value="1"/>
</dbReference>
<keyword evidence="6 8" id="KW-0326">Glycosidase</keyword>
<dbReference type="GO" id="GO:0009251">
    <property type="term" value="P:glucan catabolic process"/>
    <property type="evidence" value="ECO:0007669"/>
    <property type="project" value="TreeGrafter"/>
</dbReference>
<dbReference type="GO" id="GO:0008843">
    <property type="term" value="F:endochitinase activity"/>
    <property type="evidence" value="ECO:0007669"/>
    <property type="project" value="UniProtKB-EC"/>
</dbReference>
<protein>
    <recommendedName>
        <fullName evidence="10">GH18 domain-containing protein</fullName>
    </recommendedName>
</protein>
<sequence>MRTFISGLLAGLIVLTNFSSSSATHRRSNVLDRRAKHAALSKRAPDWPVHYWETKIRGVSLSGWLVLEPWITPSIFISQDNPNIVDEYTLSQYGNRDAVKATLVNHWNTFIAKGDLQKIKDAGLNHIKIPIGYWAWDVSQGEPYHQGQLFYLNQAIGWARDVGLKVIITLQGLPGSQNGFDGSGQKGNINWHKNKQNIDRSSNIVKALATWYSAQTDVVVAIEGIASPAGWVGDDFMQTLRQYYLDSYARTRYPYATTSQGAIVQIIPDAGMSLSSWKGFEPPGSFDGVMIDTHYYSIWCSDCASRTYDQHIAAACQQSTSLAGSELWTVVGEWTTSTTDCANLQFGPMGGSTFDGSAANSVKHGNCSTMTGDGSQFTQDYKTFMRAFFEAQTSTFEANSVGWIYNTWKTENAAESSYSAGLAGGWIPATATDRAYPKICSGTPLASLTPVTNTTSQNVVPAAPRFVLYSDQWISGINGPPPVSQVAGYNVLTLSFLLLEGPADKATEWAQLSAAERSAIKAEYDAAGIKLIVSLFGSTNTPTTSGADPIDTANTMAAWVKQYGLDGVDVDYEDFAAINAQDGKAEAWLIDFTRQLRKQLPQGSYIITHAPVAPWFSPEKFNGQAYLKVHADVGDLIDWYNVQFYNQGTQEYTTCDGLLTQSSSVWPHSSLFEIANGPGGVPLNKLVIGKPATEGDAMNGYMEPGLLAVCLAQAKASGWSGGVGVWQFPNAAASWIAKVRAVAFPF</sequence>
<keyword evidence="12" id="KW-1185">Reference proteome</keyword>
<dbReference type="AlphaFoldDB" id="A0AAW0CFN7"/>
<comment type="similarity">
    <text evidence="2">Belongs to the glycosyl hydrolase 5 (cellulase A) family.</text>
</comment>
<dbReference type="InterPro" id="IPR001579">
    <property type="entry name" value="Glyco_hydro_18_chit_AS"/>
</dbReference>
<dbReference type="Proteomes" id="UP001383192">
    <property type="component" value="Unassembled WGS sequence"/>
</dbReference>
<dbReference type="EMBL" id="JAYKXP010000046">
    <property type="protein sequence ID" value="KAK7037514.1"/>
    <property type="molecule type" value="Genomic_DNA"/>
</dbReference>
<dbReference type="Pfam" id="PF00704">
    <property type="entry name" value="Glyco_hydro_18"/>
    <property type="match status" value="1"/>
</dbReference>
<dbReference type="GO" id="GO:0005576">
    <property type="term" value="C:extracellular region"/>
    <property type="evidence" value="ECO:0007669"/>
    <property type="project" value="TreeGrafter"/>
</dbReference>
<keyword evidence="9" id="KW-0732">Signal</keyword>
<dbReference type="GO" id="GO:0006032">
    <property type="term" value="P:chitin catabolic process"/>
    <property type="evidence" value="ECO:0007669"/>
    <property type="project" value="UniProtKB-KW"/>
</dbReference>
<accession>A0AAW0CFN7</accession>
<evidence type="ECO:0000256" key="7">
    <source>
        <dbReference type="ARBA" id="ARBA00023326"/>
    </source>
</evidence>
<name>A0AAW0CFN7_9AGAR</name>
<dbReference type="GO" id="GO:0008422">
    <property type="term" value="F:beta-glucosidase activity"/>
    <property type="evidence" value="ECO:0007669"/>
    <property type="project" value="TreeGrafter"/>
</dbReference>
<evidence type="ECO:0000256" key="5">
    <source>
        <dbReference type="ARBA" id="ARBA00023277"/>
    </source>
</evidence>
<dbReference type="CDD" id="cd00598">
    <property type="entry name" value="GH18_chitinase-like"/>
    <property type="match status" value="1"/>
</dbReference>
<evidence type="ECO:0000313" key="11">
    <source>
        <dbReference type="EMBL" id="KAK7037514.1"/>
    </source>
</evidence>
<evidence type="ECO:0000256" key="8">
    <source>
        <dbReference type="RuleBase" id="RU000489"/>
    </source>
</evidence>
<keyword evidence="7" id="KW-0624">Polysaccharide degradation</keyword>
<feature type="domain" description="GH18" evidence="10">
    <location>
        <begin position="464"/>
        <end position="746"/>
    </location>
</feature>
<evidence type="ECO:0000256" key="3">
    <source>
        <dbReference type="ARBA" id="ARBA00022801"/>
    </source>
</evidence>
<evidence type="ECO:0000256" key="2">
    <source>
        <dbReference type="ARBA" id="ARBA00005641"/>
    </source>
</evidence>
<dbReference type="InterPro" id="IPR001223">
    <property type="entry name" value="Glyco_hydro18_cat"/>
</dbReference>
<organism evidence="11 12">
    <name type="scientific">Paramarasmius palmivorus</name>
    <dbReference type="NCBI Taxonomy" id="297713"/>
    <lineage>
        <taxon>Eukaryota</taxon>
        <taxon>Fungi</taxon>
        <taxon>Dikarya</taxon>
        <taxon>Basidiomycota</taxon>
        <taxon>Agaricomycotina</taxon>
        <taxon>Agaricomycetes</taxon>
        <taxon>Agaricomycetidae</taxon>
        <taxon>Agaricales</taxon>
        <taxon>Marasmiineae</taxon>
        <taxon>Marasmiaceae</taxon>
        <taxon>Paramarasmius</taxon>
    </lineage>
</organism>
<dbReference type="GO" id="GO:0009986">
    <property type="term" value="C:cell surface"/>
    <property type="evidence" value="ECO:0007669"/>
    <property type="project" value="TreeGrafter"/>
</dbReference>
<comment type="catalytic activity">
    <reaction evidence="1">
        <text>Random endo-hydrolysis of N-acetyl-beta-D-glucosaminide (1-&gt;4)-beta-linkages in chitin and chitodextrins.</text>
        <dbReference type="EC" id="3.2.1.14"/>
    </reaction>
</comment>
<evidence type="ECO:0000259" key="10">
    <source>
        <dbReference type="PROSITE" id="PS51910"/>
    </source>
</evidence>
<reference evidence="11 12" key="1">
    <citation type="submission" date="2024-01" db="EMBL/GenBank/DDBJ databases">
        <title>A draft genome for a cacao thread blight-causing isolate of Paramarasmius palmivorus.</title>
        <authorList>
            <person name="Baruah I.K."/>
            <person name="Bukari Y."/>
            <person name="Amoako-Attah I."/>
            <person name="Meinhardt L.W."/>
            <person name="Bailey B.A."/>
            <person name="Cohen S.P."/>
        </authorList>
    </citation>
    <scope>NUCLEOTIDE SEQUENCE [LARGE SCALE GENOMIC DNA]</scope>
    <source>
        <strain evidence="11 12">GH-12</strain>
    </source>
</reference>
<dbReference type="PROSITE" id="PS01095">
    <property type="entry name" value="GH18_1"/>
    <property type="match status" value="1"/>
</dbReference>
<dbReference type="InterPro" id="IPR050386">
    <property type="entry name" value="Glycosyl_hydrolase_5"/>
</dbReference>
<gene>
    <name evidence="11" type="ORF">VNI00_011006</name>
</gene>
<dbReference type="PANTHER" id="PTHR31297">
    <property type="entry name" value="GLUCAN ENDO-1,6-BETA-GLUCOSIDASE B"/>
    <property type="match status" value="1"/>
</dbReference>
<evidence type="ECO:0000256" key="6">
    <source>
        <dbReference type="ARBA" id="ARBA00023295"/>
    </source>
</evidence>
<keyword evidence="3 8" id="KW-0378">Hydrolase</keyword>